<dbReference type="RefSeq" id="WP_213495124.1">
    <property type="nucleotide sequence ID" value="NZ_CP074694.1"/>
</dbReference>
<sequence>MLAQLLMATRLPASSARIVRDCRQPYPCMDHACGCMSAQQCWESCCCFTNSEKVAWAEAQGVAIPDYVREAARAEVAEEIRKPAPKKSCCEEGAADCCCSSQSSKSCCDEEPHPTKSIAKKKSLGWLVILNTLQCRAPRPLGAFSSQPSVPITLESPATLEQPFTGLISSHSDTYLSVSSLPSVPPPKNLAGC</sequence>
<dbReference type="AlphaFoldDB" id="A0A8E6B3G5"/>
<proteinExistence type="predicted"/>
<evidence type="ECO:0000313" key="1">
    <source>
        <dbReference type="EMBL" id="QVL31243.1"/>
    </source>
</evidence>
<organism evidence="1 2">
    <name type="scientific">Telmatocola sphagniphila</name>
    <dbReference type="NCBI Taxonomy" id="1123043"/>
    <lineage>
        <taxon>Bacteria</taxon>
        <taxon>Pseudomonadati</taxon>
        <taxon>Planctomycetota</taxon>
        <taxon>Planctomycetia</taxon>
        <taxon>Gemmatales</taxon>
        <taxon>Gemmataceae</taxon>
    </lineage>
</organism>
<dbReference type="EMBL" id="CP074694">
    <property type="protein sequence ID" value="QVL31243.1"/>
    <property type="molecule type" value="Genomic_DNA"/>
</dbReference>
<evidence type="ECO:0000313" key="2">
    <source>
        <dbReference type="Proteomes" id="UP000676194"/>
    </source>
</evidence>
<keyword evidence="2" id="KW-1185">Reference proteome</keyword>
<name>A0A8E6B3G5_9BACT</name>
<accession>A0A8E6B3G5</accession>
<protein>
    <submittedName>
        <fullName evidence="1">Uncharacterized protein</fullName>
    </submittedName>
</protein>
<gene>
    <name evidence="1" type="ORF">KIH39_20710</name>
</gene>
<reference evidence="1" key="1">
    <citation type="submission" date="2021-05" db="EMBL/GenBank/DDBJ databases">
        <title>Complete genome sequence of the cellulolytic planctomycete Telmatocola sphagniphila SP2T and characterization of the first cellulase from planctomycetes.</title>
        <authorList>
            <person name="Rakitin A.L."/>
            <person name="Beletsky A.V."/>
            <person name="Naumoff D.G."/>
            <person name="Kulichevskaya I.S."/>
            <person name="Mardanov A.V."/>
            <person name="Ravin N.V."/>
            <person name="Dedysh S.N."/>
        </authorList>
    </citation>
    <scope>NUCLEOTIDE SEQUENCE</scope>
    <source>
        <strain evidence="1">SP2T</strain>
    </source>
</reference>
<dbReference type="Proteomes" id="UP000676194">
    <property type="component" value="Chromosome"/>
</dbReference>
<dbReference type="KEGG" id="tsph:KIH39_20710"/>